<dbReference type="PANTHER" id="PTHR11019:SF159">
    <property type="entry name" value="TRANSCRIPTIONAL REGULATOR-RELATED"/>
    <property type="match status" value="1"/>
</dbReference>
<dbReference type="SUPFAM" id="SSF51182">
    <property type="entry name" value="RmlC-like cupins"/>
    <property type="match status" value="1"/>
</dbReference>
<dbReference type="InterPro" id="IPR003313">
    <property type="entry name" value="AraC-bd"/>
</dbReference>
<evidence type="ECO:0000256" key="3">
    <source>
        <dbReference type="ARBA" id="ARBA00023163"/>
    </source>
</evidence>
<sequence length="276" mass="31322">MALLAAHRAFDADREAAAHDVPVLGVAARLGPKWPDSGRHTHQLGQLLYSAQGCMRIVLADRLVMLPPTRIAWIPPHTLHRTQMTRVTDYRSLYLDTRRFPSLPQQIQVWTATELLQAVLERLAQLPFATDWRDSPASRLLQVAFDELQQANSEPMVLPLPSDRRLAAWLQTLGTQVPPPLHMLAQQTGASSRTITRIFQRDTGMGYQQWRQQWRLMRAIELLTEPASLQWVAHALDFSTDATFTGFFRQMTGLPPRSYMARRQLGMEPQSPEGAD</sequence>
<reference evidence="5 6" key="1">
    <citation type="journal article" date="2013" name="Int. J. Syst. Evol. Microbiol.">
        <title>Comamonas guangdongensis sp. nov., isolated from subterranean forest sediment, and emended description of the genus Comamonas.</title>
        <authorList>
            <person name="Zhang J."/>
            <person name="Wang Y."/>
            <person name="Zhou S."/>
            <person name="Wu C."/>
            <person name="He J."/>
            <person name="Li F."/>
        </authorList>
    </citation>
    <scope>NUCLEOTIDE SEQUENCE [LARGE SCALE GENOMIC DNA]</scope>
    <source>
        <strain evidence="5 6">CCTCC AB2011133</strain>
    </source>
</reference>
<dbReference type="CDD" id="cd06124">
    <property type="entry name" value="cupin_NimR-like_N"/>
    <property type="match status" value="1"/>
</dbReference>
<name>A0ABV3ZTT5_9BURK</name>
<keyword evidence="1" id="KW-0805">Transcription regulation</keyword>
<dbReference type="Pfam" id="PF12833">
    <property type="entry name" value="HTH_18"/>
    <property type="match status" value="1"/>
</dbReference>
<protein>
    <submittedName>
        <fullName evidence="5">Helix-turn-helix transcriptional regulator</fullName>
    </submittedName>
</protein>
<keyword evidence="3" id="KW-0804">Transcription</keyword>
<evidence type="ECO:0000313" key="6">
    <source>
        <dbReference type="Proteomes" id="UP001561046"/>
    </source>
</evidence>
<dbReference type="Proteomes" id="UP001561046">
    <property type="component" value="Unassembled WGS sequence"/>
</dbReference>
<evidence type="ECO:0000256" key="1">
    <source>
        <dbReference type="ARBA" id="ARBA00023015"/>
    </source>
</evidence>
<comment type="caution">
    <text evidence="5">The sequence shown here is derived from an EMBL/GenBank/DDBJ whole genome shotgun (WGS) entry which is preliminary data.</text>
</comment>
<dbReference type="InterPro" id="IPR018060">
    <property type="entry name" value="HTH_AraC"/>
</dbReference>
<evidence type="ECO:0000259" key="4">
    <source>
        <dbReference type="PROSITE" id="PS01124"/>
    </source>
</evidence>
<keyword evidence="2" id="KW-0238">DNA-binding</keyword>
<dbReference type="Gene3D" id="1.10.10.60">
    <property type="entry name" value="Homeodomain-like"/>
    <property type="match status" value="2"/>
</dbReference>
<dbReference type="InterPro" id="IPR009057">
    <property type="entry name" value="Homeodomain-like_sf"/>
</dbReference>
<dbReference type="EMBL" id="JBFYGN010000007">
    <property type="protein sequence ID" value="MEX8192910.1"/>
    <property type="molecule type" value="Genomic_DNA"/>
</dbReference>
<proteinExistence type="predicted"/>
<gene>
    <name evidence="5" type="ORF">AB6724_08660</name>
</gene>
<accession>A0ABV3ZTT5</accession>
<evidence type="ECO:0000256" key="2">
    <source>
        <dbReference type="ARBA" id="ARBA00023125"/>
    </source>
</evidence>
<dbReference type="SMART" id="SM00342">
    <property type="entry name" value="HTH_ARAC"/>
    <property type="match status" value="1"/>
</dbReference>
<dbReference type="PANTHER" id="PTHR11019">
    <property type="entry name" value="HTH-TYPE TRANSCRIPTIONAL REGULATOR NIMR"/>
    <property type="match status" value="1"/>
</dbReference>
<evidence type="ECO:0000313" key="5">
    <source>
        <dbReference type="EMBL" id="MEX8192910.1"/>
    </source>
</evidence>
<feature type="domain" description="HTH araC/xylS-type" evidence="4">
    <location>
        <begin position="164"/>
        <end position="262"/>
    </location>
</feature>
<organism evidence="5 6">
    <name type="scientific">Comamonas guangdongensis</name>
    <dbReference type="NCBI Taxonomy" id="510515"/>
    <lineage>
        <taxon>Bacteria</taxon>
        <taxon>Pseudomonadati</taxon>
        <taxon>Pseudomonadota</taxon>
        <taxon>Betaproteobacteria</taxon>
        <taxon>Burkholderiales</taxon>
        <taxon>Comamonadaceae</taxon>
        <taxon>Comamonas</taxon>
    </lineage>
</organism>
<dbReference type="Pfam" id="PF02311">
    <property type="entry name" value="AraC_binding"/>
    <property type="match status" value="1"/>
</dbReference>
<keyword evidence="6" id="KW-1185">Reference proteome</keyword>
<dbReference type="InterPro" id="IPR011051">
    <property type="entry name" value="RmlC_Cupin_sf"/>
</dbReference>
<dbReference type="RefSeq" id="WP_369338103.1">
    <property type="nucleotide sequence ID" value="NZ_JBFYGN010000007.1"/>
</dbReference>
<dbReference type="SUPFAM" id="SSF46689">
    <property type="entry name" value="Homeodomain-like"/>
    <property type="match status" value="1"/>
</dbReference>
<dbReference type="PROSITE" id="PS01124">
    <property type="entry name" value="HTH_ARAC_FAMILY_2"/>
    <property type="match status" value="1"/>
</dbReference>